<dbReference type="Proteomes" id="UP000887013">
    <property type="component" value="Unassembled WGS sequence"/>
</dbReference>
<organism evidence="1 2">
    <name type="scientific">Nephila pilipes</name>
    <name type="common">Giant wood spider</name>
    <name type="synonym">Nephila maculata</name>
    <dbReference type="NCBI Taxonomy" id="299642"/>
    <lineage>
        <taxon>Eukaryota</taxon>
        <taxon>Metazoa</taxon>
        <taxon>Ecdysozoa</taxon>
        <taxon>Arthropoda</taxon>
        <taxon>Chelicerata</taxon>
        <taxon>Arachnida</taxon>
        <taxon>Araneae</taxon>
        <taxon>Araneomorphae</taxon>
        <taxon>Entelegynae</taxon>
        <taxon>Araneoidea</taxon>
        <taxon>Nephilidae</taxon>
        <taxon>Nephila</taxon>
    </lineage>
</organism>
<dbReference type="OrthoDB" id="6470113at2759"/>
<accession>A0A8X6QH48</accession>
<sequence length="93" mass="10336">MFLLRLKPVSNNIHDIAVPVKPATVQDQRCETHTVKDEGYVGNVSTRCPPKLHKSFQCAGGRTSCESSRSNTIPENNRPIRLDLIPACKHSPK</sequence>
<keyword evidence="2" id="KW-1185">Reference proteome</keyword>
<proteinExistence type="predicted"/>
<protein>
    <submittedName>
        <fullName evidence="1">Uncharacterized protein</fullName>
    </submittedName>
</protein>
<dbReference type="EMBL" id="BMAW01081561">
    <property type="protein sequence ID" value="GFU25083.1"/>
    <property type="molecule type" value="Genomic_DNA"/>
</dbReference>
<evidence type="ECO:0000313" key="1">
    <source>
        <dbReference type="EMBL" id="GFU25083.1"/>
    </source>
</evidence>
<name>A0A8X6QH48_NEPPI</name>
<comment type="caution">
    <text evidence="1">The sequence shown here is derived from an EMBL/GenBank/DDBJ whole genome shotgun (WGS) entry which is preliminary data.</text>
</comment>
<reference evidence="1" key="1">
    <citation type="submission" date="2020-08" db="EMBL/GenBank/DDBJ databases">
        <title>Multicomponent nature underlies the extraordinary mechanical properties of spider dragline silk.</title>
        <authorList>
            <person name="Kono N."/>
            <person name="Nakamura H."/>
            <person name="Mori M."/>
            <person name="Yoshida Y."/>
            <person name="Ohtoshi R."/>
            <person name="Malay A.D."/>
            <person name="Moran D.A.P."/>
            <person name="Tomita M."/>
            <person name="Numata K."/>
            <person name="Arakawa K."/>
        </authorList>
    </citation>
    <scope>NUCLEOTIDE SEQUENCE</scope>
</reference>
<evidence type="ECO:0000313" key="2">
    <source>
        <dbReference type="Proteomes" id="UP000887013"/>
    </source>
</evidence>
<gene>
    <name evidence="1" type="ORF">NPIL_393731</name>
</gene>
<dbReference type="AlphaFoldDB" id="A0A8X6QH48"/>